<comment type="pathway">
    <text evidence="3 14">Protein modification; protein ubiquitination.</text>
</comment>
<dbReference type="PROSITE" id="PS00518">
    <property type="entry name" value="ZF_RING_1"/>
    <property type="match status" value="1"/>
</dbReference>
<dbReference type="Proteomes" id="UP000015104">
    <property type="component" value="Unassembled WGS sequence"/>
</dbReference>
<evidence type="ECO:0000256" key="15">
    <source>
        <dbReference type="SAM" id="Coils"/>
    </source>
</evidence>
<dbReference type="Pfam" id="PF00097">
    <property type="entry name" value="zf-C3HC4"/>
    <property type="match status" value="1"/>
</dbReference>
<evidence type="ECO:0000256" key="4">
    <source>
        <dbReference type="ARBA" id="ARBA00005555"/>
    </source>
</evidence>
<feature type="compositionally biased region" description="Basic residues" evidence="16">
    <location>
        <begin position="606"/>
        <end position="618"/>
    </location>
</feature>
<dbReference type="GO" id="GO:0005634">
    <property type="term" value="C:nucleus"/>
    <property type="evidence" value="ECO:0007669"/>
    <property type="project" value="UniProtKB-SubCell"/>
</dbReference>
<comment type="similarity">
    <text evidence="4 14">Belongs to the BRE1 family.</text>
</comment>
<feature type="compositionally biased region" description="Low complexity" evidence="16">
    <location>
        <begin position="467"/>
        <end position="503"/>
    </location>
</feature>
<evidence type="ECO:0000259" key="17">
    <source>
        <dbReference type="PROSITE" id="PS50089"/>
    </source>
</evidence>
<keyword evidence="12 14" id="KW-0539">Nucleus</keyword>
<evidence type="ECO:0000256" key="6">
    <source>
        <dbReference type="ARBA" id="ARBA00022723"/>
    </source>
</evidence>
<dbReference type="InterPro" id="IPR001841">
    <property type="entry name" value="Znf_RING"/>
</dbReference>
<keyword evidence="5 14" id="KW-0808">Transferase</keyword>
<dbReference type="EnsemblMetazoa" id="tetur05g01220.1">
    <property type="protein sequence ID" value="tetur05g01220.1"/>
    <property type="gene ID" value="tetur05g01220"/>
</dbReference>
<feature type="coiled-coil region" evidence="15">
    <location>
        <begin position="20"/>
        <end position="47"/>
    </location>
</feature>
<dbReference type="eggNOG" id="KOG0978">
    <property type="taxonomic scope" value="Eukaryota"/>
</dbReference>
<keyword evidence="11 14" id="KW-0175">Coiled coil</keyword>
<keyword evidence="7 13" id="KW-0863">Zinc-finger</keyword>
<dbReference type="OrthoDB" id="10266039at2759"/>
<dbReference type="GO" id="GO:0061630">
    <property type="term" value="F:ubiquitin protein ligase activity"/>
    <property type="evidence" value="ECO:0007669"/>
    <property type="project" value="UniProtKB-EC"/>
</dbReference>
<evidence type="ECO:0000256" key="1">
    <source>
        <dbReference type="ARBA" id="ARBA00000900"/>
    </source>
</evidence>
<keyword evidence="10 14" id="KW-0156">Chromatin regulator</keyword>
<evidence type="ECO:0000256" key="11">
    <source>
        <dbReference type="ARBA" id="ARBA00023054"/>
    </source>
</evidence>
<feature type="compositionally biased region" description="Low complexity" evidence="16">
    <location>
        <begin position="583"/>
        <end position="605"/>
    </location>
</feature>
<evidence type="ECO:0000256" key="2">
    <source>
        <dbReference type="ARBA" id="ARBA00004123"/>
    </source>
</evidence>
<feature type="compositionally biased region" description="Basic and acidic residues" evidence="16">
    <location>
        <begin position="546"/>
        <end position="558"/>
    </location>
</feature>
<dbReference type="InterPro" id="IPR058642">
    <property type="entry name" value="BRE1A/B-like_dom"/>
</dbReference>
<dbReference type="PANTHER" id="PTHR23163:SF0">
    <property type="entry name" value="E3 UBIQUITIN-PROTEIN LIGASE BRE1"/>
    <property type="match status" value="1"/>
</dbReference>
<dbReference type="PROSITE" id="PS50089">
    <property type="entry name" value="ZF_RING_2"/>
    <property type="match status" value="1"/>
</dbReference>
<comment type="catalytic activity">
    <reaction evidence="1 14">
        <text>S-ubiquitinyl-[E2 ubiquitin-conjugating enzyme]-L-cysteine + [acceptor protein]-L-lysine = [E2 ubiquitin-conjugating enzyme]-L-cysteine + N(6)-ubiquitinyl-[acceptor protein]-L-lysine.</text>
        <dbReference type="EC" id="2.3.2.27"/>
    </reaction>
</comment>
<keyword evidence="6 14" id="KW-0479">Metal-binding</keyword>
<dbReference type="OMA" id="THIEIMT"/>
<dbReference type="HOGENOM" id="CLU_002640_0_0_1"/>
<feature type="compositionally biased region" description="Basic and acidic residues" evidence="16">
    <location>
        <begin position="619"/>
        <end position="628"/>
    </location>
</feature>
<accession>T1K438</accession>
<dbReference type="InterPro" id="IPR013083">
    <property type="entry name" value="Znf_RING/FYVE/PHD"/>
</dbReference>
<protein>
    <recommendedName>
        <fullName evidence="14">E3 ubiquitin protein ligase</fullName>
        <ecNumber evidence="14">2.3.2.27</ecNumber>
    </recommendedName>
</protein>
<evidence type="ECO:0000256" key="7">
    <source>
        <dbReference type="ARBA" id="ARBA00022771"/>
    </source>
</evidence>
<feature type="compositionally biased region" description="Basic and acidic residues" evidence="16">
    <location>
        <begin position="528"/>
        <end position="537"/>
    </location>
</feature>
<reference evidence="19" key="1">
    <citation type="submission" date="2011-08" db="EMBL/GenBank/DDBJ databases">
        <authorList>
            <person name="Rombauts S."/>
        </authorList>
    </citation>
    <scope>NUCLEOTIDE SEQUENCE</scope>
    <source>
        <strain evidence="19">London</strain>
    </source>
</reference>
<feature type="compositionally biased region" description="Low complexity" evidence="16">
    <location>
        <begin position="653"/>
        <end position="665"/>
    </location>
</feature>
<dbReference type="AlphaFoldDB" id="T1K438"/>
<sequence>MEQFDIKILKFQNKKLGERLETKTKVEADLRQRIEQLEKKQTSAEAIVYVINRYWNQLNEDLRILLQRFDAETSDQQENDNENEATTSFISQLSNWDKDELEENLRQRVEVSKRAVSKVIATFDRIVQRNEKITFALKGKNIGDGDTDNGESTPSLDEAVKKANQELQNENKNLNALVTSLHEKHHKMSLKFSEMKDSVESMEARNDELKARIDDLEFELNRTRSKEIRLQEHLQEAREKLQTIQMSGGDYDFCSNGKSAKSRDNVNHTKFEDMQKELEEYKELANKRLNELETLNSAHKDALTLIEKLKMDLQTLPESVVVETVEYKCLQSHFSVLYNESMHLKTQLEETRNMMIKSKNDHLRQIEHMESEELVMQKRLRTEIIQLEDQLEQVKKEYEMLRIEFEQAIAANEQTGPINKEMRHLITSLQNHNTQLKGEALRYKRRLKEAQHDLNKLKHTCETQHQNLTSSTNSNNANISINNNNNGNNNTNTTNSSTDTSNNVSQPVNANIKMNIKTEPDVENSEDPPTKRQRTDSGSDLGIVKEGIKEVDEKKPDESSSINDTTVTIKKEREDNSQINIHSSSSSSTTTTTTSGNIPISSHSHTSSHTHRSNHHHIKKEDSGDISEKATTPRAGISHEKNESTAVGGNPGGISISTNSNSSSGRRLEPDLIIKDLQKQLRAVTQQNKDMKLVIEMYKNSQRDQRDKVALMTAEKKSRMEVEELKKQLAKYQESDRRDRRKYTDEETQREITKYKESIQQLQKLLATQKQEDEALLNEMEVTGNAFEDMQEQNLRLMQQLREKDDANFKLMSERIKSQGILNLLKEEKENLNLQVINLKAQVEAQNQVVRKLEEKERLLQNNLSTVEKELSLTQQAMEQNRRKAIESAQSAADLKLHLDKYLSQLKEAQATVADKTSTLQQEAFKNQRLQEEVMTWRRLYERAKKFELATTADEVLQEEIKEYKSQLTCPSCKTNRKDAVLTKCFHVFCYECLKTRYETRQRKCPKCNALFGANDFHRLYLG</sequence>
<evidence type="ECO:0000256" key="8">
    <source>
        <dbReference type="ARBA" id="ARBA00022786"/>
    </source>
</evidence>
<dbReference type="PANTHER" id="PTHR23163">
    <property type="entry name" value="RING FINGER PROTEIN-RELATED"/>
    <property type="match status" value="1"/>
</dbReference>
<dbReference type="EMBL" id="CAEY01001565">
    <property type="status" value="NOT_ANNOTATED_CDS"/>
    <property type="molecule type" value="Genomic_DNA"/>
</dbReference>
<dbReference type="EC" id="2.3.2.27" evidence="14"/>
<dbReference type="InterPro" id="IPR013956">
    <property type="entry name" value="E3_ubiquit_lig_Bre1"/>
</dbReference>
<evidence type="ECO:0000256" key="13">
    <source>
        <dbReference type="PROSITE-ProRule" id="PRU00175"/>
    </source>
</evidence>
<dbReference type="STRING" id="32264.T1K438"/>
<dbReference type="FunFam" id="3.30.40.10:FF:000040">
    <property type="entry name" value="E3 ubiquitin protein ligase"/>
    <property type="match status" value="1"/>
</dbReference>
<proteinExistence type="inferred from homology"/>
<evidence type="ECO:0000256" key="12">
    <source>
        <dbReference type="ARBA" id="ARBA00023242"/>
    </source>
</evidence>
<feature type="compositionally biased region" description="Polar residues" evidence="16">
    <location>
        <begin position="559"/>
        <end position="568"/>
    </location>
</feature>
<comment type="subcellular location">
    <subcellularLocation>
        <location evidence="2 14">Nucleus</location>
    </subcellularLocation>
</comment>
<dbReference type="Pfam" id="PF26095">
    <property type="entry name" value="CC_Bre1"/>
    <property type="match status" value="1"/>
</dbReference>
<dbReference type="KEGG" id="tut:107360307"/>
<dbReference type="InterPro" id="IPR018957">
    <property type="entry name" value="Znf_C3HC4_RING-type"/>
</dbReference>
<dbReference type="GO" id="GO:0008270">
    <property type="term" value="F:zinc ion binding"/>
    <property type="evidence" value="ECO:0007669"/>
    <property type="project" value="UniProtKB-KW"/>
</dbReference>
<feature type="region of interest" description="Disordered" evidence="16">
    <location>
        <begin position="730"/>
        <end position="749"/>
    </location>
</feature>
<evidence type="ECO:0000256" key="14">
    <source>
        <dbReference type="RuleBase" id="RU365038"/>
    </source>
</evidence>
<dbReference type="UniPathway" id="UPA00143"/>
<evidence type="ECO:0000313" key="19">
    <source>
        <dbReference type="Proteomes" id="UP000015104"/>
    </source>
</evidence>
<keyword evidence="9 14" id="KW-0862">Zinc</keyword>
<dbReference type="GO" id="GO:0016567">
    <property type="term" value="P:protein ubiquitination"/>
    <property type="evidence" value="ECO:0007669"/>
    <property type="project" value="UniProtKB-UniRule"/>
</dbReference>
<dbReference type="GO" id="GO:0033503">
    <property type="term" value="C:HULC complex"/>
    <property type="evidence" value="ECO:0007669"/>
    <property type="project" value="TreeGrafter"/>
</dbReference>
<dbReference type="InterPro" id="IPR017907">
    <property type="entry name" value="Znf_RING_CS"/>
</dbReference>
<dbReference type="SMART" id="SM00184">
    <property type="entry name" value="RING"/>
    <property type="match status" value="1"/>
</dbReference>
<evidence type="ECO:0000256" key="3">
    <source>
        <dbReference type="ARBA" id="ARBA00004906"/>
    </source>
</evidence>
<dbReference type="GO" id="GO:0006325">
    <property type="term" value="P:chromatin organization"/>
    <property type="evidence" value="ECO:0007669"/>
    <property type="project" value="UniProtKB-KW"/>
</dbReference>
<feature type="domain" description="RING-type" evidence="17">
    <location>
        <begin position="970"/>
        <end position="1009"/>
    </location>
</feature>
<reference evidence="18" key="2">
    <citation type="submission" date="2015-06" db="UniProtKB">
        <authorList>
            <consortium name="EnsemblMetazoa"/>
        </authorList>
    </citation>
    <scope>IDENTIFICATION</scope>
</reference>
<evidence type="ECO:0000313" key="18">
    <source>
        <dbReference type="EnsemblMetazoa" id="tetur05g01220.1"/>
    </source>
</evidence>
<evidence type="ECO:0000256" key="10">
    <source>
        <dbReference type="ARBA" id="ARBA00022853"/>
    </source>
</evidence>
<feature type="region of interest" description="Disordered" evidence="16">
    <location>
        <begin position="464"/>
        <end position="667"/>
    </location>
</feature>
<dbReference type="Gene3D" id="3.30.40.10">
    <property type="entry name" value="Zinc/RING finger domain, C3HC4 (zinc finger)"/>
    <property type="match status" value="1"/>
</dbReference>
<feature type="coiled-coil region" evidence="15">
    <location>
        <begin position="271"/>
        <end position="302"/>
    </location>
</feature>
<evidence type="ECO:0000256" key="9">
    <source>
        <dbReference type="ARBA" id="ARBA00022833"/>
    </source>
</evidence>
<evidence type="ECO:0000256" key="5">
    <source>
        <dbReference type="ARBA" id="ARBA00022679"/>
    </source>
</evidence>
<dbReference type="Pfam" id="PF26052">
    <property type="entry name" value="BRE1B"/>
    <property type="match status" value="1"/>
</dbReference>
<evidence type="ECO:0000256" key="16">
    <source>
        <dbReference type="SAM" id="MobiDB-lite"/>
    </source>
</evidence>
<organism evidence="18 19">
    <name type="scientific">Tetranychus urticae</name>
    <name type="common">Two-spotted spider mite</name>
    <dbReference type="NCBI Taxonomy" id="32264"/>
    <lineage>
        <taxon>Eukaryota</taxon>
        <taxon>Metazoa</taxon>
        <taxon>Ecdysozoa</taxon>
        <taxon>Arthropoda</taxon>
        <taxon>Chelicerata</taxon>
        <taxon>Arachnida</taxon>
        <taxon>Acari</taxon>
        <taxon>Acariformes</taxon>
        <taxon>Trombidiformes</taxon>
        <taxon>Prostigmata</taxon>
        <taxon>Eleutherengona</taxon>
        <taxon>Raphignathae</taxon>
        <taxon>Tetranychoidea</taxon>
        <taxon>Tetranychidae</taxon>
        <taxon>Tetranychus</taxon>
    </lineage>
</organism>
<dbReference type="SUPFAM" id="SSF57850">
    <property type="entry name" value="RING/U-box"/>
    <property type="match status" value="1"/>
</dbReference>
<feature type="coiled-coil region" evidence="15">
    <location>
        <begin position="157"/>
        <end position="240"/>
    </location>
</feature>
<name>T1K438_TETUR</name>
<dbReference type="InterPro" id="IPR058643">
    <property type="entry name" value="BRE1-like_CC"/>
</dbReference>
<keyword evidence="8 14" id="KW-0833">Ubl conjugation pathway</keyword>
<keyword evidence="19" id="KW-1185">Reference proteome</keyword>
<gene>
    <name evidence="18" type="primary">107360307</name>
</gene>